<evidence type="ECO:0000313" key="3">
    <source>
        <dbReference type="Proteomes" id="UP000433309"/>
    </source>
</evidence>
<accession>A0A6I2L6A5</accession>
<comment type="caution">
    <text evidence="2">The sequence shown here is derived from an EMBL/GenBank/DDBJ whole genome shotgun (WGS) entry which is preliminary data.</text>
</comment>
<organism evidence="2 3">
    <name type="scientific">Duganella guangzhouensis</name>
    <dbReference type="NCBI Taxonomy" id="2666084"/>
    <lineage>
        <taxon>Bacteria</taxon>
        <taxon>Pseudomonadati</taxon>
        <taxon>Pseudomonadota</taxon>
        <taxon>Betaproteobacteria</taxon>
        <taxon>Burkholderiales</taxon>
        <taxon>Oxalobacteraceae</taxon>
        <taxon>Telluria group</taxon>
        <taxon>Duganella</taxon>
    </lineage>
</organism>
<proteinExistence type="predicted"/>
<dbReference type="EMBL" id="WKJK01000016">
    <property type="protein sequence ID" value="MRW93323.1"/>
    <property type="molecule type" value="Genomic_DNA"/>
</dbReference>
<keyword evidence="3" id="KW-1185">Reference proteome</keyword>
<reference evidence="2 3" key="1">
    <citation type="submission" date="2019-11" db="EMBL/GenBank/DDBJ databases">
        <title>Novel species isolated from a subtropical stream in China.</title>
        <authorList>
            <person name="Lu H."/>
        </authorList>
    </citation>
    <scope>NUCLEOTIDE SEQUENCE [LARGE SCALE GENOMIC DNA]</scope>
    <source>
        <strain evidence="2 3">FT80W</strain>
    </source>
</reference>
<evidence type="ECO:0000256" key="1">
    <source>
        <dbReference type="SAM" id="SignalP"/>
    </source>
</evidence>
<protein>
    <submittedName>
        <fullName evidence="2">Uncharacterized protein</fullName>
    </submittedName>
</protein>
<name>A0A6I2L6A5_9BURK</name>
<dbReference type="AlphaFoldDB" id="A0A6I2L6A5"/>
<dbReference type="Proteomes" id="UP000433309">
    <property type="component" value="Unassembled WGS sequence"/>
</dbReference>
<dbReference type="RefSeq" id="WP_154381613.1">
    <property type="nucleotide sequence ID" value="NZ_WKJK01000016.1"/>
</dbReference>
<feature type="chain" id="PRO_5026295580" evidence="1">
    <location>
        <begin position="18"/>
        <end position="133"/>
    </location>
</feature>
<sequence>MMMRLLAMLMVAVPAWAAEPPLVIYYNDRPPQHFTEHGAPRGPAIDKVTAALKAANIDYEIRPMPAKEQLVILQANHERACMLAWVALPGRDDKGKFSEVIYRDEPKGSERRLWCTKVVPEQWMQRLNQALLK</sequence>
<dbReference type="SUPFAM" id="SSF53850">
    <property type="entry name" value="Periplasmic binding protein-like II"/>
    <property type="match status" value="1"/>
</dbReference>
<keyword evidence="1" id="KW-0732">Signal</keyword>
<evidence type="ECO:0000313" key="2">
    <source>
        <dbReference type="EMBL" id="MRW93323.1"/>
    </source>
</evidence>
<gene>
    <name evidence="2" type="ORF">GJ699_25365</name>
</gene>
<feature type="signal peptide" evidence="1">
    <location>
        <begin position="1"/>
        <end position="17"/>
    </location>
</feature>